<feature type="domain" description="MRNA cap 0 methyltransferase" evidence="8">
    <location>
        <begin position="942"/>
        <end position="1268"/>
    </location>
</feature>
<dbReference type="GO" id="GO:0005634">
    <property type="term" value="C:nucleus"/>
    <property type="evidence" value="ECO:0007669"/>
    <property type="project" value="TreeGrafter"/>
</dbReference>
<feature type="region of interest" description="Disordered" evidence="7">
    <location>
        <begin position="1356"/>
        <end position="1383"/>
    </location>
</feature>
<dbReference type="InterPro" id="IPR012340">
    <property type="entry name" value="NA-bd_OB-fold"/>
</dbReference>
<evidence type="ECO:0000256" key="7">
    <source>
        <dbReference type="SAM" id="MobiDB-lite"/>
    </source>
</evidence>
<dbReference type="PROSITE" id="PS51562">
    <property type="entry name" value="RNA_CAP0_MT"/>
    <property type="match status" value="1"/>
</dbReference>
<keyword evidence="4" id="KW-0949">S-adenosyl-L-methionine</keyword>
<dbReference type="InterPro" id="IPR029063">
    <property type="entry name" value="SAM-dependent_MTases_sf"/>
</dbReference>
<proteinExistence type="predicted"/>
<protein>
    <recommendedName>
        <fullName evidence="1">mRNA (guanine-N(7))-methyltransferase</fullName>
        <ecNumber evidence="1">2.1.1.56</ecNumber>
    </recommendedName>
</protein>
<dbReference type="Pfam" id="PF03291">
    <property type="entry name" value="mRNA_G-N7_MeTrfase"/>
    <property type="match status" value="1"/>
</dbReference>
<dbReference type="SUPFAM" id="SSF53335">
    <property type="entry name" value="S-adenosyl-L-methionine-dependent methyltransferases"/>
    <property type="match status" value="1"/>
</dbReference>
<feature type="compositionally biased region" description="Basic and acidic residues" evidence="7">
    <location>
        <begin position="1356"/>
        <end position="1371"/>
    </location>
</feature>
<evidence type="ECO:0000256" key="5">
    <source>
        <dbReference type="ARBA" id="ARBA00022884"/>
    </source>
</evidence>
<feature type="coiled-coil region" evidence="6">
    <location>
        <begin position="104"/>
        <end position="147"/>
    </location>
</feature>
<dbReference type="InterPro" id="IPR004971">
    <property type="entry name" value="mRNA_G-N7_MeTrfase_dom"/>
</dbReference>
<dbReference type="Gene3D" id="2.40.50.140">
    <property type="entry name" value="Nucleic acid-binding proteins"/>
    <property type="match status" value="1"/>
</dbReference>
<sequence length="1383" mass="159886">MNNNLKICLIIYKTMNTISKPILSSLEVTASEVIDYGIPDINKFFQTLDVETKKKITKYTNKETQKNILQSMMDPELTEYYNKLPEKSKKTYDDLGPRDKYMFLKKAFNEKKKKESEKKEDKKMIQEKEFEMEKQKLKKESEKQKEEIVLPIVKEDDELTSKDIPEEIFGLEEGEIIEKPPAREGSPQQHFDNLVKNFYDTNPYISSGNVYNELEVKFGTRGIKPLTRNDYDNVIKTLKSFGFTSTDYIGKALLRINWEFLDSTSGRFKPSDIRVEIAGLHNVENYCKNNDLKMIFTNSPTSVDFVNKKPPIINGVKVYPVNFDDFNFKVAYQVEEKPKIGVRNFILDNWRKSKKEFRYINRVAFEHPDYPFLIDISIVKYGNKAPDKFGREGRGQMIKVYTIEESNVFNNVETYEIEIEINNKKIGPGTKFNSPIIIVESLRKVIKFVLSGLQGTNYPISYPEQNEVLQSYMKLIWKDEYQYDPKQKINNYYFIGPNSVTLQIVNIATIDENSNQPNIRKDFVVTDKADGERRLMYISDKGKIYLISTNMDIIFTGAKTNNELCFNSLIDGELILHDKNGTYINLYAAFDIYYYQKKDIRDHTFMLLKDELDINKSRYYLLKNFVNALNSVSIMNTGTTKNIAEKIKKTSEIFSPIKITTKEFFPMNNKQTIFEGCNQIIKKERENRFEYNTDGLIFTHSFYGVGSEEVGKSGPKTKITWLQSFKWKPPQYNTIDFLITTNKHATGDDVIKPIFEDGINAKSVTQLSEYKIIELRCGFSESKDGYINPCQDIIEDKIPQIIHTSKNKKENDYLPRRFYPTDPYDPKAGLCNIMLKTDESGNKQMFSEENEAFGDNTIVEFRYDFEREEGWRWVPLRVRYDKTARYLKGEKEFGNSYKTCNENWKSIHPAGRITGDMLCTGLDIPDIIVSEDKYYNTLAGKFKTESMKNFHNLYVKKLLITGVSKQGDTLIDYACGKAGDLPKWIASKLSFVFGIDYSKDNLENRLNGACARFLDSKKMTKNIPSALFVHGNSSFNIRNGSAMLNDKAKQITAAIFGIGPKEPEKIGKGVAKQYGKHDDGFNVSSCQFAIHYFLESPDTLRGFVKNLAECTKLNGYFIGTAYDGKIVFDLLKKKKQGESIQINEDGKKIWEIIKMYNANTFDDNSSCIGYKIDVYQESINQLISEYLINFDYLNRILNLYGFKLITREEANEFGIPDGTGLFSELFMNMLEEISKNKFKAKDYGKAANMSDFEQKISFLNRYFVYKKFAEVNTEKVILELSEYEATENIRTNIQETNTAIEIAKDENKKLQPKVRKLSKKIVLLPATEAVDEQPPVSTVEKALLIKNKKSIKKETKEISELKKDKEKEKQTKKLLIIESDDED</sequence>
<dbReference type="PANTHER" id="PTHR12189">
    <property type="entry name" value="MRNA GUANINE-7- METHYLTRANSFERASE"/>
    <property type="match status" value="1"/>
</dbReference>
<keyword evidence="3" id="KW-0808">Transferase</keyword>
<evidence type="ECO:0000256" key="3">
    <source>
        <dbReference type="ARBA" id="ARBA00022679"/>
    </source>
</evidence>
<dbReference type="Gene3D" id="3.40.50.150">
    <property type="entry name" value="Vaccinia Virus protein VP39"/>
    <property type="match status" value="1"/>
</dbReference>
<dbReference type="GO" id="GO:0004482">
    <property type="term" value="F:mRNA 5'-cap (guanine-N7-)-methyltransferase activity"/>
    <property type="evidence" value="ECO:0007669"/>
    <property type="project" value="UniProtKB-EC"/>
</dbReference>
<keyword evidence="6" id="KW-0175">Coiled coil</keyword>
<name>A0A6C0IDJ7_9ZZZZ</name>
<dbReference type="GO" id="GO:0003723">
    <property type="term" value="F:RNA binding"/>
    <property type="evidence" value="ECO:0007669"/>
    <property type="project" value="UniProtKB-KW"/>
</dbReference>
<dbReference type="Gene3D" id="3.30.470.30">
    <property type="entry name" value="DNA ligase/mRNA capping enzyme"/>
    <property type="match status" value="1"/>
</dbReference>
<evidence type="ECO:0000256" key="6">
    <source>
        <dbReference type="SAM" id="Coils"/>
    </source>
</evidence>
<evidence type="ECO:0000313" key="9">
    <source>
        <dbReference type="EMBL" id="QHT90849.1"/>
    </source>
</evidence>
<evidence type="ECO:0000256" key="2">
    <source>
        <dbReference type="ARBA" id="ARBA00022603"/>
    </source>
</evidence>
<dbReference type="EC" id="2.1.1.56" evidence="1"/>
<dbReference type="InterPro" id="IPR039753">
    <property type="entry name" value="RG7MT1"/>
</dbReference>
<keyword evidence="2" id="KW-0489">Methyltransferase</keyword>
<accession>A0A6C0IDJ7</accession>
<evidence type="ECO:0000256" key="1">
    <source>
        <dbReference type="ARBA" id="ARBA00011926"/>
    </source>
</evidence>
<keyword evidence="5" id="KW-0694">RNA-binding</keyword>
<evidence type="ECO:0000256" key="4">
    <source>
        <dbReference type="ARBA" id="ARBA00022691"/>
    </source>
</evidence>
<dbReference type="PANTHER" id="PTHR12189:SF2">
    <property type="entry name" value="MRNA CAP GUANINE-N7 METHYLTRANSFERASE"/>
    <property type="match status" value="1"/>
</dbReference>
<dbReference type="EMBL" id="MN740161">
    <property type="protein sequence ID" value="QHT90849.1"/>
    <property type="molecule type" value="Genomic_DNA"/>
</dbReference>
<organism evidence="9">
    <name type="scientific">viral metagenome</name>
    <dbReference type="NCBI Taxonomy" id="1070528"/>
    <lineage>
        <taxon>unclassified sequences</taxon>
        <taxon>metagenomes</taxon>
        <taxon>organismal metagenomes</taxon>
    </lineage>
</organism>
<dbReference type="SUPFAM" id="SSF56091">
    <property type="entry name" value="DNA ligase/mRNA capping enzyme, catalytic domain"/>
    <property type="match status" value="1"/>
</dbReference>
<reference evidence="9" key="1">
    <citation type="journal article" date="2020" name="Nature">
        <title>Giant virus diversity and host interactions through global metagenomics.</title>
        <authorList>
            <person name="Schulz F."/>
            <person name="Roux S."/>
            <person name="Paez-Espino D."/>
            <person name="Jungbluth S."/>
            <person name="Walsh D.A."/>
            <person name="Denef V.J."/>
            <person name="McMahon K.D."/>
            <person name="Konstantinidis K.T."/>
            <person name="Eloe-Fadrosh E.A."/>
            <person name="Kyrpides N.C."/>
            <person name="Woyke T."/>
        </authorList>
    </citation>
    <scope>NUCLEOTIDE SEQUENCE</scope>
    <source>
        <strain evidence="9">GVMAG-M-3300023184-72</strain>
    </source>
</reference>
<evidence type="ECO:0000259" key="8">
    <source>
        <dbReference type="PROSITE" id="PS51562"/>
    </source>
</evidence>